<proteinExistence type="predicted"/>
<accession>A0A5J6VIX2</accession>
<name>A0A5J6VIX2_9VIRU</name>
<dbReference type="EMBL" id="MN448280">
    <property type="protein sequence ID" value="QFG74115.1"/>
    <property type="molecule type" value="Genomic_DNA"/>
</dbReference>
<sequence length="222" mass="25716">MLIETILHGIIIVLNFYSTAKTQYASRCICVAVMLASGCRIASYYLLFDKTTIMIHLPRTIWLACFYILCIIWRHAFDVEASNIIKTIICNLFILFTCVSSGCFLGEFGVIMIGMTFIWYTSGLLWIGWSVLNYIQRYKSMIEHASVDLDNHPTLTRFKFMRQFILISSFIGIIVIIVCVVHLVIGHKYPMIIAYTYMVLEFIVAMLLLWNTYHTIKTFNLK</sequence>
<feature type="transmembrane region" description="Helical" evidence="1">
    <location>
        <begin position="191"/>
        <end position="213"/>
    </location>
</feature>
<feature type="transmembrane region" description="Helical" evidence="1">
    <location>
        <begin position="117"/>
        <end position="135"/>
    </location>
</feature>
<organism evidence="2">
    <name type="scientific">Megaviridae environmental sample</name>
    <dbReference type="NCBI Taxonomy" id="1737588"/>
    <lineage>
        <taxon>Viruses</taxon>
        <taxon>Varidnaviria</taxon>
        <taxon>Bamfordvirae</taxon>
        <taxon>Nucleocytoviricota</taxon>
        <taxon>Megaviricetes</taxon>
        <taxon>Imitervirales</taxon>
        <taxon>Mimiviridae</taxon>
        <taxon>environmental samples</taxon>
    </lineage>
</organism>
<keyword evidence="1" id="KW-0472">Membrane</keyword>
<keyword evidence="1" id="KW-0812">Transmembrane</keyword>
<feature type="transmembrane region" description="Helical" evidence="1">
    <location>
        <begin position="89"/>
        <end position="111"/>
    </location>
</feature>
<reference evidence="2" key="1">
    <citation type="journal article" date="2019" name="Philos. Trans. R. Soc. Lond., B, Biol. Sci.">
        <title>Targeted metagenomic recovery of four divergent viruses reveals shared and distinctive characteristics of giant viruses of marine eukaryotes.</title>
        <authorList>
            <person name="Needham D.M."/>
            <person name="Poirier C."/>
            <person name="Hehenberger E."/>
            <person name="Jimenez V."/>
            <person name="Swalwell J.E."/>
            <person name="Santoro A.E."/>
            <person name="Worden A.Z."/>
        </authorList>
    </citation>
    <scope>NUCLEOTIDE SEQUENCE</scope>
    <source>
        <strain evidence="2">OPacV-662</strain>
    </source>
</reference>
<keyword evidence="1" id="KW-1133">Transmembrane helix</keyword>
<evidence type="ECO:0000313" key="2">
    <source>
        <dbReference type="EMBL" id="QFG74115.1"/>
    </source>
</evidence>
<protein>
    <submittedName>
        <fullName evidence="2">Uncharacterized protein</fullName>
    </submittedName>
</protein>
<feature type="transmembrane region" description="Helical" evidence="1">
    <location>
        <begin position="28"/>
        <end position="48"/>
    </location>
</feature>
<evidence type="ECO:0000256" key="1">
    <source>
        <dbReference type="SAM" id="Phobius"/>
    </source>
</evidence>
<feature type="transmembrane region" description="Helical" evidence="1">
    <location>
        <begin position="60"/>
        <end position="77"/>
    </location>
</feature>
<feature type="transmembrane region" description="Helical" evidence="1">
    <location>
        <begin position="164"/>
        <end position="185"/>
    </location>
</feature>